<keyword evidence="1" id="KW-0175">Coiled coil</keyword>
<gene>
    <name evidence="4" type="ORF">P5673_028111</name>
</gene>
<dbReference type="Proteomes" id="UP001249851">
    <property type="component" value="Unassembled WGS sequence"/>
</dbReference>
<feature type="compositionally biased region" description="Polar residues" evidence="2">
    <location>
        <begin position="65"/>
        <end position="78"/>
    </location>
</feature>
<keyword evidence="3" id="KW-0472">Membrane</keyword>
<evidence type="ECO:0000313" key="4">
    <source>
        <dbReference type="EMBL" id="KAK2551053.1"/>
    </source>
</evidence>
<keyword evidence="5" id="KW-1185">Reference proteome</keyword>
<feature type="coiled-coil region" evidence="1">
    <location>
        <begin position="163"/>
        <end position="190"/>
    </location>
</feature>
<dbReference type="AlphaFoldDB" id="A0AAD9PXZ5"/>
<evidence type="ECO:0000256" key="3">
    <source>
        <dbReference type="SAM" id="Phobius"/>
    </source>
</evidence>
<dbReference type="InterPro" id="IPR010281">
    <property type="entry name" value="DUF885"/>
</dbReference>
<dbReference type="PANTHER" id="PTHR33361">
    <property type="entry name" value="GLR0591 PROTEIN"/>
    <property type="match status" value="1"/>
</dbReference>
<accession>A0AAD9PXZ5</accession>
<evidence type="ECO:0000313" key="5">
    <source>
        <dbReference type="Proteomes" id="UP001249851"/>
    </source>
</evidence>
<sequence length="833" mass="95823">MGSLPYELQFLRGSRLSEDLESSESQALRKERQISRKILIFASSVALIGVVCLAVGIALLGMNKTGNDNSTPATSEPVDSSRVGKDDRSVRKTGRNFTESCSYSPEFKKSGLADFIKRLKDTFYKLHPYELPYKPRVTSDDVRQNFEAFNPLPSSIKSISDTSASLLRELNSLRINTEQLKAREEKAVAEMKHFLQHNFGNVYDYDYYSGQWMLGPNRFCHMGTIARLPYSFRFFLKRLSPSTVRDIEVIVEALKSFGRGISQYHQNVKLGVTTGMVGSIEECKVGFDCIKQIYPKMAESFQEGDVMMESFYYPLLTTAFVRQFQNITKLWFHKYGIPLDQSLAESLISFVGVPLANLLRYLAQDHMKHCVPSNVSSGLFNRPLSYVYYNGVPNKSEPTSKRLPTGEVIRAKAAYERTMRFFTTTNDDAESVHQLGWTLLKSLYPQAVDIAKSVANVENETEAVKTFRRLIKSPSMYFNEAPFPKNESDERAHRKCNSERVRKWFFISAARKFCPVRYAALQRWFEFSRSTLSQLEPKLLQMFYWPRGPLKTTPVCPVAISANFMPTTSAQTYSSSFRTCMRPASFRIPFFLDRMGPKYSEWTTSAHEARPGHHLQSQGHLENFLDWCGPLVAPLARTRYISFSEGWALYAENPLISSDTDVYERRPLRRYGMLKWQIWRALRLIVDTGLHFKGMTRDQAIQLFDDFAWDDTDVARKEVARYQSGPGQAIAYMVGQRAIMDMRSNAEIRLGSKFDIRKFHYYLLSHGPGPLSYIAQQIDNYVNCTLNRTSSKCEKFFALDQERELFGQVLRYDSEQAWEHLEESYYPPDIHEL</sequence>
<name>A0AAD9PXZ5_ACRCE</name>
<dbReference type="Pfam" id="PF05960">
    <property type="entry name" value="DUF885"/>
    <property type="match status" value="1"/>
</dbReference>
<protein>
    <submittedName>
        <fullName evidence="4">Uncharacterized protein</fullName>
    </submittedName>
</protein>
<dbReference type="EMBL" id="JARQWQ010000102">
    <property type="protein sequence ID" value="KAK2551053.1"/>
    <property type="molecule type" value="Genomic_DNA"/>
</dbReference>
<evidence type="ECO:0000256" key="1">
    <source>
        <dbReference type="SAM" id="Coils"/>
    </source>
</evidence>
<feature type="region of interest" description="Disordered" evidence="2">
    <location>
        <begin position="65"/>
        <end position="91"/>
    </location>
</feature>
<evidence type="ECO:0000256" key="2">
    <source>
        <dbReference type="SAM" id="MobiDB-lite"/>
    </source>
</evidence>
<proteinExistence type="predicted"/>
<comment type="caution">
    <text evidence="4">The sequence shown here is derived from an EMBL/GenBank/DDBJ whole genome shotgun (WGS) entry which is preliminary data.</text>
</comment>
<organism evidence="4 5">
    <name type="scientific">Acropora cervicornis</name>
    <name type="common">Staghorn coral</name>
    <dbReference type="NCBI Taxonomy" id="6130"/>
    <lineage>
        <taxon>Eukaryota</taxon>
        <taxon>Metazoa</taxon>
        <taxon>Cnidaria</taxon>
        <taxon>Anthozoa</taxon>
        <taxon>Hexacorallia</taxon>
        <taxon>Scleractinia</taxon>
        <taxon>Astrocoeniina</taxon>
        <taxon>Acroporidae</taxon>
        <taxon>Acropora</taxon>
    </lineage>
</organism>
<feature type="transmembrane region" description="Helical" evidence="3">
    <location>
        <begin position="38"/>
        <end position="62"/>
    </location>
</feature>
<keyword evidence="3" id="KW-0812">Transmembrane</keyword>
<keyword evidence="3" id="KW-1133">Transmembrane helix</keyword>
<reference evidence="4" key="2">
    <citation type="journal article" date="2023" name="Science">
        <title>Genomic signatures of disease resistance in endangered staghorn corals.</title>
        <authorList>
            <person name="Vollmer S.V."/>
            <person name="Selwyn J.D."/>
            <person name="Despard B.A."/>
            <person name="Roesel C.L."/>
        </authorList>
    </citation>
    <scope>NUCLEOTIDE SEQUENCE</scope>
    <source>
        <strain evidence="4">K2</strain>
    </source>
</reference>
<reference evidence="4" key="1">
    <citation type="journal article" date="2023" name="G3 (Bethesda)">
        <title>Whole genome assembly and annotation of the endangered Caribbean coral Acropora cervicornis.</title>
        <authorList>
            <person name="Selwyn J.D."/>
            <person name="Vollmer S.V."/>
        </authorList>
    </citation>
    <scope>NUCLEOTIDE SEQUENCE</scope>
    <source>
        <strain evidence="4">K2</strain>
    </source>
</reference>
<dbReference type="PANTHER" id="PTHR33361:SF2">
    <property type="entry name" value="DUF885 DOMAIN-CONTAINING PROTEIN"/>
    <property type="match status" value="1"/>
</dbReference>